<dbReference type="GO" id="GO:0030170">
    <property type="term" value="F:pyridoxal phosphate binding"/>
    <property type="evidence" value="ECO:0007669"/>
    <property type="project" value="InterPro"/>
</dbReference>
<dbReference type="SUPFAM" id="SSF50800">
    <property type="entry name" value="PK beta-barrel domain-like"/>
    <property type="match status" value="1"/>
</dbReference>
<accession>A0A6G1ID47</accession>
<dbReference type="EMBL" id="MU005638">
    <property type="protein sequence ID" value="KAF2676157.1"/>
    <property type="molecule type" value="Genomic_DNA"/>
</dbReference>
<dbReference type="InterPro" id="IPR039261">
    <property type="entry name" value="FNR_nucleotide-bd"/>
</dbReference>
<dbReference type="InterPro" id="IPR012675">
    <property type="entry name" value="Beta-grasp_dom_sf"/>
</dbReference>
<dbReference type="Pfam" id="PF03475">
    <property type="entry name" value="YiiM_3-alpha"/>
    <property type="match status" value="1"/>
</dbReference>
<keyword evidence="1" id="KW-0479">Metal-binding</keyword>
<dbReference type="GO" id="GO:0030151">
    <property type="term" value="F:molybdenum ion binding"/>
    <property type="evidence" value="ECO:0007669"/>
    <property type="project" value="InterPro"/>
</dbReference>
<feature type="domain" description="MOSC" evidence="5">
    <location>
        <begin position="79"/>
        <end position="215"/>
    </location>
</feature>
<sequence>METTLKKKDRGHSPIQILPSKSPVRENMAISTWIPPPPPDPNSLKKPLPFAPFPVIHLRTGKIKAFPGKPQLLTAIHKTALPFPVTVTKNGVSGDEHAYEEHRSQDKAIHHYSSAHYALWRAELPQSAHHFKPGAFGENLFSAELDERNVCIGDRIAIGAVVLEVSEPRSPCIKLNHRFEVADMARRAQTLLRTGWLYRVLKPGTVQAGDTIRLLERPCPDWTVARVMYYLFLEKDKVEQMKQIVSLPALGREIREKFEKRVEKGEVENQDLRLYGFAEHRLDTWGEYRIVEKRRETSTVTAFVLEAVGDAKEEDVKPVEPGSHVRVKLGGKLVRAYSVVGGTTRRFELGIALERQSRGGSRFMHRDTRDGDVLTFGRVTASFPLAKDADKHVIIAGGIGITAFLAAAKYLQDTRQLYELHFAVADEVPFAKQIVALGPNAKVYRKCLGQRMDIDRIISRSDSNTHIYICGPERLLSAVQATAKKYSVPESAIHFEQFTVTTSGDPFTAELKQSVKTVEVGAIETLLDALRAVGIDIDSSCEVGNCGTCRVDLCSGRVEHKGTGLLEGEKEGAMLSCVSRGIGKIVLDI</sequence>
<protein>
    <submittedName>
        <fullName evidence="7">PK beta-barrel-protein domain-containing protein-like protein</fullName>
    </submittedName>
</protein>
<dbReference type="AlphaFoldDB" id="A0A6G1ID47"/>
<dbReference type="InterPro" id="IPR011037">
    <property type="entry name" value="Pyrv_Knase-like_insert_dom_sf"/>
</dbReference>
<evidence type="ECO:0000259" key="5">
    <source>
        <dbReference type="PROSITE" id="PS51340"/>
    </source>
</evidence>
<dbReference type="PROSITE" id="PS51085">
    <property type="entry name" value="2FE2S_FER_2"/>
    <property type="match status" value="1"/>
</dbReference>
<dbReference type="SUPFAM" id="SSF52343">
    <property type="entry name" value="Ferredoxin reductase-like, C-terminal NADP-linked domain"/>
    <property type="match status" value="1"/>
</dbReference>
<dbReference type="InterPro" id="IPR017938">
    <property type="entry name" value="Riboflavin_synthase-like_b-brl"/>
</dbReference>
<feature type="domain" description="2Fe-2S ferredoxin-type" evidence="4">
    <location>
        <begin position="496"/>
        <end position="589"/>
    </location>
</feature>
<dbReference type="PROSITE" id="PS51384">
    <property type="entry name" value="FAD_FR"/>
    <property type="match status" value="1"/>
</dbReference>
<proteinExistence type="predicted"/>
<organism evidence="7 8">
    <name type="scientific">Lentithecium fluviatile CBS 122367</name>
    <dbReference type="NCBI Taxonomy" id="1168545"/>
    <lineage>
        <taxon>Eukaryota</taxon>
        <taxon>Fungi</taxon>
        <taxon>Dikarya</taxon>
        <taxon>Ascomycota</taxon>
        <taxon>Pezizomycotina</taxon>
        <taxon>Dothideomycetes</taxon>
        <taxon>Pleosporomycetidae</taxon>
        <taxon>Pleosporales</taxon>
        <taxon>Massarineae</taxon>
        <taxon>Lentitheciaceae</taxon>
        <taxon>Lentithecium</taxon>
    </lineage>
</organism>
<dbReference type="PANTHER" id="PTHR30212:SF2">
    <property type="entry name" value="PROTEIN YIIM"/>
    <property type="match status" value="1"/>
</dbReference>
<evidence type="ECO:0000313" key="8">
    <source>
        <dbReference type="Proteomes" id="UP000799291"/>
    </source>
</evidence>
<dbReference type="SUPFAM" id="SSF63380">
    <property type="entry name" value="Riboflavin synthase domain-like"/>
    <property type="match status" value="1"/>
</dbReference>
<keyword evidence="1" id="KW-0408">Iron</keyword>
<dbReference type="CDD" id="cd06185">
    <property type="entry name" value="PDR_like"/>
    <property type="match status" value="1"/>
</dbReference>
<dbReference type="PROSITE" id="PS51340">
    <property type="entry name" value="MOSC"/>
    <property type="match status" value="1"/>
</dbReference>
<dbReference type="CDD" id="cd00207">
    <property type="entry name" value="fer2"/>
    <property type="match status" value="1"/>
</dbReference>
<dbReference type="InterPro" id="IPR005163">
    <property type="entry name" value="Tri_helical_YiiM-like"/>
</dbReference>
<dbReference type="GO" id="GO:0051537">
    <property type="term" value="F:2 iron, 2 sulfur cluster binding"/>
    <property type="evidence" value="ECO:0007669"/>
    <property type="project" value="UniProtKB-KW"/>
</dbReference>
<evidence type="ECO:0000256" key="1">
    <source>
        <dbReference type="ARBA" id="ARBA00022714"/>
    </source>
</evidence>
<dbReference type="InterPro" id="IPR006058">
    <property type="entry name" value="2Fe2S_fd_BS"/>
</dbReference>
<dbReference type="Pfam" id="PF00111">
    <property type="entry name" value="Fer2"/>
    <property type="match status" value="1"/>
</dbReference>
<dbReference type="Gene3D" id="2.40.30.10">
    <property type="entry name" value="Translation factors"/>
    <property type="match status" value="1"/>
</dbReference>
<reference evidence="7" key="1">
    <citation type="journal article" date="2020" name="Stud. Mycol.">
        <title>101 Dothideomycetes genomes: a test case for predicting lifestyles and emergence of pathogens.</title>
        <authorList>
            <person name="Haridas S."/>
            <person name="Albert R."/>
            <person name="Binder M."/>
            <person name="Bloem J."/>
            <person name="Labutti K."/>
            <person name="Salamov A."/>
            <person name="Andreopoulos B."/>
            <person name="Baker S."/>
            <person name="Barry K."/>
            <person name="Bills G."/>
            <person name="Bluhm B."/>
            <person name="Cannon C."/>
            <person name="Castanera R."/>
            <person name="Culley D."/>
            <person name="Daum C."/>
            <person name="Ezra D."/>
            <person name="Gonzalez J."/>
            <person name="Henrissat B."/>
            <person name="Kuo A."/>
            <person name="Liang C."/>
            <person name="Lipzen A."/>
            <person name="Lutzoni F."/>
            <person name="Magnuson J."/>
            <person name="Mondo S."/>
            <person name="Nolan M."/>
            <person name="Ohm R."/>
            <person name="Pangilinan J."/>
            <person name="Park H.-J."/>
            <person name="Ramirez L."/>
            <person name="Alfaro M."/>
            <person name="Sun H."/>
            <person name="Tritt A."/>
            <person name="Yoshinaga Y."/>
            <person name="Zwiers L.-H."/>
            <person name="Turgeon B."/>
            <person name="Goodwin S."/>
            <person name="Spatafora J."/>
            <person name="Crous P."/>
            <person name="Grigoriev I."/>
        </authorList>
    </citation>
    <scope>NUCLEOTIDE SEQUENCE</scope>
    <source>
        <strain evidence="7">CBS 122367</strain>
    </source>
</reference>
<dbReference type="PROSITE" id="PS00197">
    <property type="entry name" value="2FE2S_FER_1"/>
    <property type="match status" value="1"/>
</dbReference>
<dbReference type="PRINTS" id="PR00409">
    <property type="entry name" value="PHDIOXRDTASE"/>
</dbReference>
<dbReference type="InterPro" id="IPR001041">
    <property type="entry name" value="2Fe-2S_ferredoxin-type"/>
</dbReference>
<dbReference type="Gene3D" id="3.10.20.30">
    <property type="match status" value="1"/>
</dbReference>
<dbReference type="InterPro" id="IPR017927">
    <property type="entry name" value="FAD-bd_FR_type"/>
</dbReference>
<dbReference type="InterPro" id="IPR052353">
    <property type="entry name" value="Benzoxazolinone_Detox_Enz"/>
</dbReference>
<dbReference type="OrthoDB" id="5390at2759"/>
<dbReference type="InterPro" id="IPR036010">
    <property type="entry name" value="2Fe-2S_ferredoxin-like_sf"/>
</dbReference>
<dbReference type="Proteomes" id="UP000799291">
    <property type="component" value="Unassembled WGS sequence"/>
</dbReference>
<dbReference type="GO" id="GO:0016491">
    <property type="term" value="F:oxidoreductase activity"/>
    <property type="evidence" value="ECO:0007669"/>
    <property type="project" value="InterPro"/>
</dbReference>
<evidence type="ECO:0000256" key="3">
    <source>
        <dbReference type="SAM" id="MobiDB-lite"/>
    </source>
</evidence>
<name>A0A6G1ID47_9PLEO</name>
<feature type="region of interest" description="Disordered" evidence="3">
    <location>
        <begin position="1"/>
        <end position="21"/>
    </location>
</feature>
<evidence type="ECO:0000313" key="7">
    <source>
        <dbReference type="EMBL" id="KAF2676157.1"/>
    </source>
</evidence>
<dbReference type="Pfam" id="PF03473">
    <property type="entry name" value="MOSC"/>
    <property type="match status" value="1"/>
</dbReference>
<gene>
    <name evidence="7" type="ORF">K458DRAFT_424902</name>
</gene>
<dbReference type="InterPro" id="IPR005302">
    <property type="entry name" value="MoCF_Sase_C"/>
</dbReference>
<dbReference type="PANTHER" id="PTHR30212">
    <property type="entry name" value="PROTEIN YIIM"/>
    <property type="match status" value="1"/>
</dbReference>
<dbReference type="Gene3D" id="2.40.33.20">
    <property type="entry name" value="PK beta-barrel domain-like"/>
    <property type="match status" value="1"/>
</dbReference>
<keyword evidence="8" id="KW-1185">Reference proteome</keyword>
<dbReference type="Gene3D" id="3.40.50.80">
    <property type="entry name" value="Nucleotide-binding domain of ferredoxin-NADP reductase (FNR) module"/>
    <property type="match status" value="1"/>
</dbReference>
<dbReference type="SUPFAM" id="SSF54292">
    <property type="entry name" value="2Fe-2S ferredoxin-like"/>
    <property type="match status" value="1"/>
</dbReference>
<evidence type="ECO:0000256" key="2">
    <source>
        <dbReference type="ARBA" id="ARBA00023014"/>
    </source>
</evidence>
<feature type="domain" description="FAD-binding FR-type" evidence="6">
    <location>
        <begin position="283"/>
        <end position="386"/>
    </location>
</feature>
<keyword evidence="1" id="KW-0001">2Fe-2S</keyword>
<evidence type="ECO:0000259" key="4">
    <source>
        <dbReference type="PROSITE" id="PS51085"/>
    </source>
</evidence>
<evidence type="ECO:0000259" key="6">
    <source>
        <dbReference type="PROSITE" id="PS51384"/>
    </source>
</evidence>
<keyword evidence="2" id="KW-0411">Iron-sulfur</keyword>